<dbReference type="Pfam" id="PF21813">
    <property type="entry name" value="DUF6882"/>
    <property type="match status" value="1"/>
</dbReference>
<keyword evidence="3" id="KW-1185">Reference proteome</keyword>
<gene>
    <name evidence="2" type="ORF">GSY69_02135</name>
</gene>
<comment type="caution">
    <text evidence="2">The sequence shown here is derived from an EMBL/GenBank/DDBJ whole genome shotgun (WGS) entry which is preliminary data.</text>
</comment>
<name>A0A6N9H4H0_9MICO</name>
<accession>A0A6N9H4H0</accession>
<reference evidence="2 3" key="1">
    <citation type="submission" date="2020-01" db="EMBL/GenBank/DDBJ databases">
        <authorList>
            <person name="Deng T."/>
        </authorList>
    </citation>
    <scope>NUCLEOTIDE SEQUENCE [LARGE SCALE GENOMIC DNA]</scope>
    <source>
        <strain evidence="2 3">5221</strain>
    </source>
</reference>
<evidence type="ECO:0000313" key="2">
    <source>
        <dbReference type="EMBL" id="MYM18809.1"/>
    </source>
</evidence>
<evidence type="ECO:0000313" key="3">
    <source>
        <dbReference type="Proteomes" id="UP000469215"/>
    </source>
</evidence>
<evidence type="ECO:0000256" key="1">
    <source>
        <dbReference type="SAM" id="MobiDB-lite"/>
    </source>
</evidence>
<dbReference type="EMBL" id="WWEQ01000005">
    <property type="protein sequence ID" value="MYM18809.1"/>
    <property type="molecule type" value="Genomic_DNA"/>
</dbReference>
<feature type="compositionally biased region" description="Basic and acidic residues" evidence="1">
    <location>
        <begin position="428"/>
        <end position="444"/>
    </location>
</feature>
<feature type="compositionally biased region" description="Pro residues" evidence="1">
    <location>
        <begin position="409"/>
        <end position="421"/>
    </location>
</feature>
<dbReference type="AlphaFoldDB" id="A0A6N9H4H0"/>
<feature type="compositionally biased region" description="Basic and acidic residues" evidence="1">
    <location>
        <begin position="257"/>
        <end position="266"/>
    </location>
</feature>
<feature type="compositionally biased region" description="Low complexity" evidence="1">
    <location>
        <begin position="330"/>
        <end position="346"/>
    </location>
</feature>
<feature type="compositionally biased region" description="Basic and acidic residues" evidence="1">
    <location>
        <begin position="307"/>
        <end position="319"/>
    </location>
</feature>
<feature type="compositionally biased region" description="Low complexity" evidence="1">
    <location>
        <begin position="395"/>
        <end position="408"/>
    </location>
</feature>
<dbReference type="Proteomes" id="UP000469215">
    <property type="component" value="Unassembled WGS sequence"/>
</dbReference>
<sequence length="485" mass="51349">MTNTPGDDSLQELVNRAVFMSTDAQMRFEQRIAERADDWDADFSEQPALRFGSEDPVVLRPHLIGSADSAYGTWRWGWSEENDWPLPVVELAHEVRARGAREGVAEFGTEEFDAKDEDALRLTLAAKAVTGRWTHFPLPVGTTTVWLLVDGDGMEAGEPEIRAIVKAIAAGLTLTDVSDHEAALRSYARLRGFPLADLPGGGLRILASDGSADVTFDDKHRLTNCQVHQPLEGEAAVQFARASGATVPAPAHPSETSAHEPQESTVDHPASTNPPRPDDVSSEDRRSEPEVVVEPAVTPTVEPATQVDERDERTVERAADVVSDSTTADAGARAESAKPAAAAQDADTGLTEIPTSDGSVEVTRTEAGEAAAPADADDEPLVFSDDGIVDDDAPAPEAAPATAATPEPAAAPVPEPSPEPRAQPTEPATHEDDRDAAAVDRDADVVADSTTADAGARAEGDAPSAAKQDTAADEKKGFFRRLFGR</sequence>
<dbReference type="RefSeq" id="WP_160952249.1">
    <property type="nucleotide sequence ID" value="NZ_WWEQ01000005.1"/>
</dbReference>
<feature type="compositionally biased region" description="Low complexity" evidence="1">
    <location>
        <begin position="290"/>
        <end position="305"/>
    </location>
</feature>
<protein>
    <submittedName>
        <fullName evidence="2">Uncharacterized protein</fullName>
    </submittedName>
</protein>
<proteinExistence type="predicted"/>
<feature type="region of interest" description="Disordered" evidence="1">
    <location>
        <begin position="242"/>
        <end position="485"/>
    </location>
</feature>
<feature type="compositionally biased region" description="Low complexity" evidence="1">
    <location>
        <begin position="446"/>
        <end position="455"/>
    </location>
</feature>
<feature type="compositionally biased region" description="Basic and acidic residues" evidence="1">
    <location>
        <begin position="276"/>
        <end position="289"/>
    </location>
</feature>
<organism evidence="2 3">
    <name type="scientific">Brevibacterium rongguiense</name>
    <dbReference type="NCBI Taxonomy" id="2695267"/>
    <lineage>
        <taxon>Bacteria</taxon>
        <taxon>Bacillati</taxon>
        <taxon>Actinomycetota</taxon>
        <taxon>Actinomycetes</taxon>
        <taxon>Micrococcales</taxon>
        <taxon>Brevibacteriaceae</taxon>
        <taxon>Brevibacterium</taxon>
    </lineage>
</organism>
<dbReference type="InterPro" id="IPR049249">
    <property type="entry name" value="DUF6882"/>
</dbReference>